<proteinExistence type="inferred from homology"/>
<dbReference type="InterPro" id="IPR000566">
    <property type="entry name" value="Lipocln_cytosolic_FA-bd_dom"/>
</dbReference>
<dbReference type="InterPro" id="IPR000463">
    <property type="entry name" value="Fatty_acid-bd"/>
</dbReference>
<evidence type="ECO:0000259" key="4">
    <source>
        <dbReference type="PROSITE" id="PS00214"/>
    </source>
</evidence>
<comment type="caution">
    <text evidence="5">The sequence shown here is derived from an EMBL/GenBank/DDBJ whole genome shotgun (WGS) entry which is preliminary data.</text>
</comment>
<dbReference type="CDD" id="cd00742">
    <property type="entry name" value="FABP"/>
    <property type="match status" value="1"/>
</dbReference>
<dbReference type="STRING" id="1611254.A0A2G5TCL0"/>
<keyword evidence="3" id="KW-0813">Transport</keyword>
<accession>A0A2G5TCL0</accession>
<feature type="domain" description="Cytosolic fatty-acid binding proteins" evidence="4">
    <location>
        <begin position="41"/>
        <end position="58"/>
    </location>
</feature>
<keyword evidence="2" id="KW-0446">Lipid-binding</keyword>
<evidence type="ECO:0000313" key="5">
    <source>
        <dbReference type="EMBL" id="PIC24913.1"/>
    </source>
</evidence>
<evidence type="ECO:0000256" key="1">
    <source>
        <dbReference type="ARBA" id="ARBA00008390"/>
    </source>
</evidence>
<dbReference type="InterPro" id="IPR031259">
    <property type="entry name" value="ILBP"/>
</dbReference>
<evidence type="ECO:0000256" key="2">
    <source>
        <dbReference type="ARBA" id="ARBA00023121"/>
    </source>
</evidence>
<dbReference type="Proteomes" id="UP000230233">
    <property type="component" value="Chromosome V"/>
</dbReference>
<dbReference type="PROSITE" id="PS00214">
    <property type="entry name" value="FABP"/>
    <property type="match status" value="1"/>
</dbReference>
<dbReference type="PANTHER" id="PTHR11955">
    <property type="entry name" value="FATTY ACID BINDING PROTEIN"/>
    <property type="match status" value="1"/>
</dbReference>
<dbReference type="FunFam" id="2.40.128.20:FF:000001">
    <property type="entry name" value="Fatty acid-binding protein, adipocyte"/>
    <property type="match status" value="1"/>
</dbReference>
<gene>
    <name evidence="5" type="primary">Cni-lbp-9</name>
    <name evidence="5" type="synonym">Cnig_chr_V.g18050</name>
    <name evidence="5" type="ORF">B9Z55_018050</name>
</gene>
<dbReference type="OrthoDB" id="412780at2759"/>
<protein>
    <recommendedName>
        <fullName evidence="4">Cytosolic fatty-acid binding proteins domain-containing protein</fullName>
    </recommendedName>
</protein>
<evidence type="ECO:0000313" key="6">
    <source>
        <dbReference type="Proteomes" id="UP000230233"/>
    </source>
</evidence>
<name>A0A2G5TCL0_9PELO</name>
<dbReference type="Pfam" id="PF00061">
    <property type="entry name" value="Lipocalin"/>
    <property type="match status" value="1"/>
</dbReference>
<comment type="similarity">
    <text evidence="1 3">Belongs to the calycin superfamily. Fatty-acid binding protein (FABP) family.</text>
</comment>
<dbReference type="Gene3D" id="2.40.128.20">
    <property type="match status" value="1"/>
</dbReference>
<dbReference type="SUPFAM" id="SSF50814">
    <property type="entry name" value="Lipocalins"/>
    <property type="match status" value="1"/>
</dbReference>
<dbReference type="PRINTS" id="PR00178">
    <property type="entry name" value="FATTYACIDBP"/>
</dbReference>
<sequence length="169" mass="18797">MSRLGGLVQFCHRAQNPMFAAFLRTAHCALKNMPIQSDIVGKWNFVSSENFDEYLKEVGVGWAVRTIATKTKPTLEFAVKGDEWTMNSNSTFKNYSLKWKLGAASDEKTADGRDVSSVFNVEGDKLVQVETGKGGGKDSRIERYIENGKLVIVCTCNNVKCTRVYEKAA</sequence>
<reference evidence="6" key="1">
    <citation type="submission" date="2017-10" db="EMBL/GenBank/DDBJ databases">
        <title>Rapid genome shrinkage in a self-fertile nematode reveals novel sperm competition proteins.</title>
        <authorList>
            <person name="Yin D."/>
            <person name="Schwarz E.M."/>
            <person name="Thomas C.G."/>
            <person name="Felde R.L."/>
            <person name="Korf I.F."/>
            <person name="Cutter A.D."/>
            <person name="Schartner C.M."/>
            <person name="Ralston E.J."/>
            <person name="Meyer B.J."/>
            <person name="Haag E.S."/>
        </authorList>
    </citation>
    <scope>NUCLEOTIDE SEQUENCE [LARGE SCALE GENOMIC DNA]</scope>
    <source>
        <strain evidence="6">JU1422</strain>
    </source>
</reference>
<keyword evidence="6" id="KW-1185">Reference proteome</keyword>
<dbReference type="AlphaFoldDB" id="A0A2G5TCL0"/>
<organism evidence="5 6">
    <name type="scientific">Caenorhabditis nigoni</name>
    <dbReference type="NCBI Taxonomy" id="1611254"/>
    <lineage>
        <taxon>Eukaryota</taxon>
        <taxon>Metazoa</taxon>
        <taxon>Ecdysozoa</taxon>
        <taxon>Nematoda</taxon>
        <taxon>Chromadorea</taxon>
        <taxon>Rhabditida</taxon>
        <taxon>Rhabditina</taxon>
        <taxon>Rhabditomorpha</taxon>
        <taxon>Rhabditoidea</taxon>
        <taxon>Rhabditidae</taxon>
        <taxon>Peloderinae</taxon>
        <taxon>Caenorhabditis</taxon>
    </lineage>
</organism>
<dbReference type="GO" id="GO:0005504">
    <property type="term" value="F:fatty acid binding"/>
    <property type="evidence" value="ECO:0007669"/>
    <property type="project" value="UniProtKB-ARBA"/>
</dbReference>
<evidence type="ECO:0000256" key="3">
    <source>
        <dbReference type="RuleBase" id="RU003696"/>
    </source>
</evidence>
<dbReference type="EMBL" id="PDUG01000005">
    <property type="protein sequence ID" value="PIC24913.1"/>
    <property type="molecule type" value="Genomic_DNA"/>
</dbReference>
<dbReference type="InterPro" id="IPR012674">
    <property type="entry name" value="Calycin"/>
</dbReference>